<name>A0A848J3F0_9BACT</name>
<accession>A0A848J3F0</accession>
<comment type="caution">
    <text evidence="1">The sequence shown here is derived from an EMBL/GenBank/DDBJ whole genome shotgun (WGS) entry which is preliminary data.</text>
</comment>
<dbReference type="AlphaFoldDB" id="A0A848J3F0"/>
<protein>
    <recommendedName>
        <fullName evidence="3">Lipocalin-like protein</fullName>
    </recommendedName>
</protein>
<proteinExistence type="predicted"/>
<evidence type="ECO:0000313" key="1">
    <source>
        <dbReference type="EMBL" id="NMM50266.1"/>
    </source>
</evidence>
<evidence type="ECO:0008006" key="3">
    <source>
        <dbReference type="Google" id="ProtNLM"/>
    </source>
</evidence>
<keyword evidence="2" id="KW-1185">Reference proteome</keyword>
<organism evidence="1 2">
    <name type="scientific">Marinigracilibium pacificum</name>
    <dbReference type="NCBI Taxonomy" id="2729599"/>
    <lineage>
        <taxon>Bacteria</taxon>
        <taxon>Pseudomonadati</taxon>
        <taxon>Bacteroidota</taxon>
        <taxon>Cytophagia</taxon>
        <taxon>Cytophagales</taxon>
        <taxon>Flammeovirgaceae</taxon>
        <taxon>Marinigracilibium</taxon>
    </lineage>
</organism>
<reference evidence="1 2" key="1">
    <citation type="submission" date="2020-04" db="EMBL/GenBank/DDBJ databases">
        <title>Flammeovirgaceae bacterium KN852 isolated from deep sea.</title>
        <authorList>
            <person name="Zhang D.-C."/>
        </authorList>
    </citation>
    <scope>NUCLEOTIDE SEQUENCE [LARGE SCALE GENOMIC DNA]</scope>
    <source>
        <strain evidence="1 2">KN852</strain>
    </source>
</reference>
<dbReference type="Proteomes" id="UP000559010">
    <property type="component" value="Unassembled WGS sequence"/>
</dbReference>
<gene>
    <name evidence="1" type="ORF">HH304_17790</name>
</gene>
<dbReference type="EMBL" id="JABBNU010000012">
    <property type="protein sequence ID" value="NMM50266.1"/>
    <property type="molecule type" value="Genomic_DNA"/>
</dbReference>
<evidence type="ECO:0000313" key="2">
    <source>
        <dbReference type="Proteomes" id="UP000559010"/>
    </source>
</evidence>
<dbReference type="RefSeq" id="WP_169684634.1">
    <property type="nucleotide sequence ID" value="NZ_JABBNU010000012.1"/>
</dbReference>
<sequence>MKKYLLLFTALIAFISCESTEVIEDAELRIVGNWKLIDYRYEMTQINRTDFFGEIRNDTARSTIEIFNNNLIAEFKYNPQFIIESGNASYVITRQNKDGVITKDTLHYESLIAGGEWNYVDDQIHLWMEDYVRIGKVNFSGDRMIIDVDMETSLEYEGDYDYKNEIVHFEYQRL</sequence>
<dbReference type="PROSITE" id="PS51257">
    <property type="entry name" value="PROKAR_LIPOPROTEIN"/>
    <property type="match status" value="1"/>
</dbReference>